<dbReference type="Proteomes" id="UP000309561">
    <property type="component" value="Unassembled WGS sequence"/>
</dbReference>
<dbReference type="AlphaFoldDB" id="A0A4U2Z5H1"/>
<sequence>MQKIKENLESFFIIWGIILFLNQVVLFGGCFNPVCLIAVLPHTGFIAFLVLIFFIHDEKKNKNTLNKRNGNELKK</sequence>
<accession>A0A4U2Z5H1</accession>
<dbReference type="PROSITE" id="PS51257">
    <property type="entry name" value="PROKAR_LIPOPROTEIN"/>
    <property type="match status" value="1"/>
</dbReference>
<organism evidence="2 3">
    <name type="scientific">Sulfurimonas crateris</name>
    <dbReference type="NCBI Taxonomy" id="2574727"/>
    <lineage>
        <taxon>Bacteria</taxon>
        <taxon>Pseudomonadati</taxon>
        <taxon>Campylobacterota</taxon>
        <taxon>Epsilonproteobacteria</taxon>
        <taxon>Campylobacterales</taxon>
        <taxon>Sulfurimonadaceae</taxon>
        <taxon>Sulfurimonas</taxon>
    </lineage>
</organism>
<reference evidence="2 3" key="1">
    <citation type="submission" date="2019-04" db="EMBL/GenBank/DDBJ databases">
        <title>Sulfurimonas crateris sp. nov. a facultative anaerobic sulfur-oxidizing chemolithautotrophic bacterium isolated from a terrestrial mud vulcano.</title>
        <authorList>
            <person name="Ratnikova N.M."/>
            <person name="Slobodkin A.I."/>
            <person name="Merkel A.Y."/>
            <person name="Novikov A."/>
            <person name="Bonch-Osmolovskaya E.A."/>
            <person name="Slobodkina G.B."/>
        </authorList>
    </citation>
    <scope>NUCLEOTIDE SEQUENCE [LARGE SCALE GENOMIC DNA]</scope>
    <source>
        <strain evidence="2 3">SN118</strain>
    </source>
</reference>
<keyword evidence="1" id="KW-1133">Transmembrane helix</keyword>
<feature type="transmembrane region" description="Helical" evidence="1">
    <location>
        <begin position="37"/>
        <end position="55"/>
    </location>
</feature>
<gene>
    <name evidence="2" type="ORF">FCU45_08780</name>
</gene>
<keyword evidence="1" id="KW-0472">Membrane</keyword>
<dbReference type="EMBL" id="SZPX01000006">
    <property type="protein sequence ID" value="TKI69045.1"/>
    <property type="molecule type" value="Genomic_DNA"/>
</dbReference>
<dbReference type="RefSeq" id="WP_137014382.1">
    <property type="nucleotide sequence ID" value="NZ_SZPX01000006.1"/>
</dbReference>
<keyword evidence="1" id="KW-0812">Transmembrane</keyword>
<evidence type="ECO:0000256" key="1">
    <source>
        <dbReference type="SAM" id="Phobius"/>
    </source>
</evidence>
<feature type="transmembrane region" description="Helical" evidence="1">
    <location>
        <begin position="12"/>
        <end position="31"/>
    </location>
</feature>
<evidence type="ECO:0000313" key="2">
    <source>
        <dbReference type="EMBL" id="TKI69045.1"/>
    </source>
</evidence>
<comment type="caution">
    <text evidence="2">The sequence shown here is derived from an EMBL/GenBank/DDBJ whole genome shotgun (WGS) entry which is preliminary data.</text>
</comment>
<protein>
    <submittedName>
        <fullName evidence="2">Uncharacterized protein</fullName>
    </submittedName>
</protein>
<keyword evidence="3" id="KW-1185">Reference proteome</keyword>
<evidence type="ECO:0000313" key="3">
    <source>
        <dbReference type="Proteomes" id="UP000309561"/>
    </source>
</evidence>
<dbReference type="OrthoDB" id="5782056at2"/>
<name>A0A4U2Z5H1_9BACT</name>
<proteinExistence type="predicted"/>